<dbReference type="Proteomes" id="UP000002058">
    <property type="component" value="Unassembled WGS sequence"/>
</dbReference>
<dbReference type="OMA" id="FVWGCRM"/>
<name>C4JT11_UNCRE</name>
<keyword evidence="2" id="KW-1133">Transmembrane helix</keyword>
<feature type="transmembrane region" description="Helical" evidence="2">
    <location>
        <begin position="142"/>
        <end position="166"/>
    </location>
</feature>
<protein>
    <recommendedName>
        <fullName evidence="5">MARVEL domain-containing protein</fullName>
    </recommendedName>
</protein>
<feature type="region of interest" description="Disordered" evidence="1">
    <location>
        <begin position="1"/>
        <end position="30"/>
    </location>
</feature>
<evidence type="ECO:0008006" key="5">
    <source>
        <dbReference type="Google" id="ProtNLM"/>
    </source>
</evidence>
<dbReference type="HOGENOM" id="CLU_1102687_0_0_1"/>
<dbReference type="RefSeq" id="XP_002584911.1">
    <property type="nucleotide sequence ID" value="XM_002584865.1"/>
</dbReference>
<dbReference type="GeneID" id="8441106"/>
<feature type="transmembrane region" description="Helical" evidence="2">
    <location>
        <begin position="104"/>
        <end position="130"/>
    </location>
</feature>
<dbReference type="AlphaFoldDB" id="C4JT11"/>
<organism evidence="3 4">
    <name type="scientific">Uncinocarpus reesii (strain UAMH 1704)</name>
    <dbReference type="NCBI Taxonomy" id="336963"/>
    <lineage>
        <taxon>Eukaryota</taxon>
        <taxon>Fungi</taxon>
        <taxon>Dikarya</taxon>
        <taxon>Ascomycota</taxon>
        <taxon>Pezizomycotina</taxon>
        <taxon>Eurotiomycetes</taxon>
        <taxon>Eurotiomycetidae</taxon>
        <taxon>Onygenales</taxon>
        <taxon>Onygenaceae</taxon>
        <taxon>Uncinocarpus</taxon>
    </lineage>
</organism>
<sequence length="251" mass="26755">MATPPAPPAPSHQPATSPPPAPAAPANPDTITFTVNPRTLSMDEKAHGVPVSAVNPISVRPVQNKVVAPIGVSVAQAVILVSSFVATVLLGVSHSKETSNENGYYSYGYSLVPIVPIALGALWSLISLLLNHPCKVRVHPAFYVAFDLLLWLSILAISSCVIVLLSDRRSYACTYRSYRDSDSRCEAVLLETWGLQVAANALGLLSGLTHFGVFVWGCRMVHKTNAHARFEVSINMNGINNGQGSAPVVYA</sequence>
<evidence type="ECO:0000313" key="4">
    <source>
        <dbReference type="Proteomes" id="UP000002058"/>
    </source>
</evidence>
<keyword evidence="4" id="KW-1185">Reference proteome</keyword>
<reference evidence="4" key="1">
    <citation type="journal article" date="2009" name="Genome Res.">
        <title>Comparative genomic analyses of the human fungal pathogens Coccidioides and their relatives.</title>
        <authorList>
            <person name="Sharpton T.J."/>
            <person name="Stajich J.E."/>
            <person name="Rounsley S.D."/>
            <person name="Gardner M.J."/>
            <person name="Wortman J.R."/>
            <person name="Jordar V.S."/>
            <person name="Maiti R."/>
            <person name="Kodira C.D."/>
            <person name="Neafsey D.E."/>
            <person name="Zeng Q."/>
            <person name="Hung C.-Y."/>
            <person name="McMahan C."/>
            <person name="Muszewska A."/>
            <person name="Grynberg M."/>
            <person name="Mandel M.A."/>
            <person name="Kellner E.M."/>
            <person name="Barker B.M."/>
            <person name="Galgiani J.N."/>
            <person name="Orbach M.J."/>
            <person name="Kirkland T.N."/>
            <person name="Cole G.T."/>
            <person name="Henn M.R."/>
            <person name="Birren B.W."/>
            <person name="Taylor J.W."/>
        </authorList>
    </citation>
    <scope>NUCLEOTIDE SEQUENCE [LARGE SCALE GENOMIC DNA]</scope>
    <source>
        <strain evidence="4">UAMH 1704</strain>
    </source>
</reference>
<feature type="transmembrane region" description="Helical" evidence="2">
    <location>
        <begin position="66"/>
        <end position="92"/>
    </location>
</feature>
<gene>
    <name evidence="3" type="ORF">UREG_05600</name>
</gene>
<accession>C4JT11</accession>
<dbReference type="eggNOG" id="ENOG502T987">
    <property type="taxonomic scope" value="Eukaryota"/>
</dbReference>
<keyword evidence="2" id="KW-0812">Transmembrane</keyword>
<dbReference type="EMBL" id="CH476617">
    <property type="protein sequence ID" value="EEP80758.1"/>
    <property type="molecule type" value="Genomic_DNA"/>
</dbReference>
<dbReference type="KEGG" id="ure:UREG_05600"/>
<keyword evidence="2" id="KW-0472">Membrane</keyword>
<evidence type="ECO:0000313" key="3">
    <source>
        <dbReference type="EMBL" id="EEP80758.1"/>
    </source>
</evidence>
<evidence type="ECO:0000256" key="2">
    <source>
        <dbReference type="SAM" id="Phobius"/>
    </source>
</evidence>
<evidence type="ECO:0000256" key="1">
    <source>
        <dbReference type="SAM" id="MobiDB-lite"/>
    </source>
</evidence>
<proteinExistence type="predicted"/>
<dbReference type="InParanoid" id="C4JT11"/>
<dbReference type="OrthoDB" id="4198769at2759"/>
<dbReference type="VEuPathDB" id="FungiDB:UREG_05600"/>
<feature type="compositionally biased region" description="Pro residues" evidence="1">
    <location>
        <begin position="1"/>
        <end position="25"/>
    </location>
</feature>